<keyword evidence="3" id="KW-0328">Glycosyltransferase</keyword>
<feature type="transmembrane region" description="Helical" evidence="8">
    <location>
        <begin position="306"/>
        <end position="324"/>
    </location>
</feature>
<dbReference type="InterPro" id="IPR038731">
    <property type="entry name" value="RgtA/B/C-like"/>
</dbReference>
<dbReference type="AlphaFoldDB" id="A0A132PG46"/>
<dbReference type="EMBL" id="LGTW01000023">
    <property type="protein sequence ID" value="KWX20962.1"/>
    <property type="molecule type" value="Genomic_DNA"/>
</dbReference>
<evidence type="ECO:0000256" key="7">
    <source>
        <dbReference type="ARBA" id="ARBA00023136"/>
    </source>
</evidence>
<evidence type="ECO:0000256" key="5">
    <source>
        <dbReference type="ARBA" id="ARBA00022692"/>
    </source>
</evidence>
<keyword evidence="11" id="KW-1185">Reference proteome</keyword>
<dbReference type="PATRIC" id="fig|59750.3.peg.3525"/>
<dbReference type="GO" id="GO:0016763">
    <property type="term" value="F:pentosyltransferase activity"/>
    <property type="evidence" value="ECO:0007669"/>
    <property type="project" value="TreeGrafter"/>
</dbReference>
<dbReference type="RefSeq" id="WP_084356911.1">
    <property type="nucleotide sequence ID" value="NZ_LGTW01000023.1"/>
</dbReference>
<feature type="transmembrane region" description="Helical" evidence="8">
    <location>
        <begin position="21"/>
        <end position="44"/>
    </location>
</feature>
<keyword evidence="2" id="KW-1003">Cell membrane</keyword>
<keyword evidence="4 10" id="KW-0808">Transferase</keyword>
<feature type="transmembrane region" description="Helical" evidence="8">
    <location>
        <begin position="84"/>
        <end position="105"/>
    </location>
</feature>
<dbReference type="InterPro" id="IPR050297">
    <property type="entry name" value="LipidA_mod_glycosyltrf_83"/>
</dbReference>
<keyword evidence="5 8" id="KW-0812">Transmembrane</keyword>
<comment type="caution">
    <text evidence="10">The sequence shown here is derived from an EMBL/GenBank/DDBJ whole genome shotgun (WGS) entry which is preliminary data.</text>
</comment>
<dbReference type="Pfam" id="PF13231">
    <property type="entry name" value="PMT_2"/>
    <property type="match status" value="1"/>
</dbReference>
<organism evidence="10 11">
    <name type="scientific">Mycolicibacterium wolinskyi</name>
    <dbReference type="NCBI Taxonomy" id="59750"/>
    <lineage>
        <taxon>Bacteria</taxon>
        <taxon>Bacillati</taxon>
        <taxon>Actinomycetota</taxon>
        <taxon>Actinomycetes</taxon>
        <taxon>Mycobacteriales</taxon>
        <taxon>Mycobacteriaceae</taxon>
        <taxon>Mycolicibacterium</taxon>
    </lineage>
</organism>
<dbReference type="PANTHER" id="PTHR33908:SF11">
    <property type="entry name" value="MEMBRANE PROTEIN"/>
    <property type="match status" value="1"/>
</dbReference>
<comment type="subcellular location">
    <subcellularLocation>
        <location evidence="1">Cell membrane</location>
        <topology evidence="1">Multi-pass membrane protein</topology>
    </subcellularLocation>
</comment>
<keyword evidence="6 8" id="KW-1133">Transmembrane helix</keyword>
<dbReference type="GO" id="GO:0005886">
    <property type="term" value="C:plasma membrane"/>
    <property type="evidence" value="ECO:0007669"/>
    <property type="project" value="UniProtKB-SubCell"/>
</dbReference>
<evidence type="ECO:0000256" key="8">
    <source>
        <dbReference type="SAM" id="Phobius"/>
    </source>
</evidence>
<proteinExistence type="predicted"/>
<evidence type="ECO:0000256" key="2">
    <source>
        <dbReference type="ARBA" id="ARBA00022475"/>
    </source>
</evidence>
<dbReference type="STRING" id="59750.AWC31_10805"/>
<sequence>MADLRVDESTRPTPVFAAASILPIAALTALAHCAAALLGTGYWFDEVYMLAAGRHHLDWGSADQPPVTPALAALLDAAAPGSVFAMRLPAVVATAGAVVLAGLIARELGGDRRAQTLTAAAQATALWTTLTGHWLTPYTLEPMQWLLIVWLLVRWIRVRHDRLLPACGVAVGVAAMTKFQVVLLCAVLLVCVAVLGPRELLRRPALWAGALIAAVIAAPTLLWQHAHGWPQLQMITVVAGEADALYAGRAGIAVQLIVYAGVLGVVLGGYGAWQLLRVAQLRDYRFLLATAVLLYVLFVVTQGRPYYLAGLYAPIAAAGAIGLQRRRESGQPRRRWLGRSVVGLAVATAVAILVLSVQITRSDVGEQIARETAQAYRALAGHQRDHTAVMGESYIVAAYLDGYATTYGLPAAYSPNRSYGYFDPPPDSVDSVLYVGSEPDAVRPYFTTVRTVGAVGDDMHIYLLTGRQQPWQSIWPRLRSLTVS</sequence>
<evidence type="ECO:0000259" key="9">
    <source>
        <dbReference type="Pfam" id="PF13231"/>
    </source>
</evidence>
<feature type="transmembrane region" description="Helical" evidence="8">
    <location>
        <begin position="284"/>
        <end position="300"/>
    </location>
</feature>
<accession>A0A132PG46</accession>
<evidence type="ECO:0000256" key="1">
    <source>
        <dbReference type="ARBA" id="ARBA00004651"/>
    </source>
</evidence>
<feature type="transmembrane region" description="Helical" evidence="8">
    <location>
        <begin position="246"/>
        <end position="272"/>
    </location>
</feature>
<evidence type="ECO:0000313" key="11">
    <source>
        <dbReference type="Proteomes" id="UP000070612"/>
    </source>
</evidence>
<feature type="transmembrane region" description="Helical" evidence="8">
    <location>
        <begin position="206"/>
        <end position="226"/>
    </location>
</feature>
<dbReference type="GO" id="GO:0009103">
    <property type="term" value="P:lipopolysaccharide biosynthetic process"/>
    <property type="evidence" value="ECO:0007669"/>
    <property type="project" value="UniProtKB-ARBA"/>
</dbReference>
<feature type="domain" description="Glycosyltransferase RgtA/B/C/D-like" evidence="9">
    <location>
        <begin position="63"/>
        <end position="223"/>
    </location>
</feature>
<feature type="transmembrane region" description="Helical" evidence="8">
    <location>
        <begin position="163"/>
        <end position="194"/>
    </location>
</feature>
<feature type="transmembrane region" description="Helical" evidence="8">
    <location>
        <begin position="336"/>
        <end position="357"/>
    </location>
</feature>
<dbReference type="PANTHER" id="PTHR33908">
    <property type="entry name" value="MANNOSYLTRANSFERASE YKCB-RELATED"/>
    <property type="match status" value="1"/>
</dbReference>
<protein>
    <submittedName>
        <fullName evidence="10">Glycosyl transferase family 39</fullName>
    </submittedName>
</protein>
<evidence type="ECO:0000256" key="3">
    <source>
        <dbReference type="ARBA" id="ARBA00022676"/>
    </source>
</evidence>
<dbReference type="Proteomes" id="UP000070612">
    <property type="component" value="Unassembled WGS sequence"/>
</dbReference>
<evidence type="ECO:0000256" key="4">
    <source>
        <dbReference type="ARBA" id="ARBA00022679"/>
    </source>
</evidence>
<reference evidence="10 11" key="1">
    <citation type="submission" date="2015-07" db="EMBL/GenBank/DDBJ databases">
        <title>A draft genome sequence of Mycobacterium wolinskyi.</title>
        <authorList>
            <person name="de Man T.J."/>
            <person name="Perry K.A."/>
            <person name="Coulliette A.D."/>
            <person name="Jensen B."/>
            <person name="Toney N.C."/>
            <person name="Limbago B.M."/>
            <person name="Noble-Wang J."/>
        </authorList>
    </citation>
    <scope>NUCLEOTIDE SEQUENCE [LARGE SCALE GENOMIC DNA]</scope>
    <source>
        <strain evidence="10 11">CDC_01</strain>
    </source>
</reference>
<gene>
    <name evidence="10" type="ORF">AFM11_28255</name>
</gene>
<keyword evidence="7 8" id="KW-0472">Membrane</keyword>
<evidence type="ECO:0000313" key="10">
    <source>
        <dbReference type="EMBL" id="KWX20962.1"/>
    </source>
</evidence>
<evidence type="ECO:0000256" key="6">
    <source>
        <dbReference type="ARBA" id="ARBA00022989"/>
    </source>
</evidence>
<name>A0A132PG46_9MYCO</name>